<name>A0ACC0HEW4_9ERIC</name>
<proteinExistence type="predicted"/>
<evidence type="ECO:0000313" key="2">
    <source>
        <dbReference type="Proteomes" id="UP001060215"/>
    </source>
</evidence>
<accession>A0ACC0HEW4</accession>
<dbReference type="EMBL" id="CM045762">
    <property type="protein sequence ID" value="KAI8011924.1"/>
    <property type="molecule type" value="Genomic_DNA"/>
</dbReference>
<protein>
    <submittedName>
        <fullName evidence="1">Uncharacterized protein</fullName>
    </submittedName>
</protein>
<evidence type="ECO:0000313" key="1">
    <source>
        <dbReference type="EMBL" id="KAI8011924.1"/>
    </source>
</evidence>
<dbReference type="Proteomes" id="UP001060215">
    <property type="component" value="Chromosome 5"/>
</dbReference>
<reference evidence="1 2" key="1">
    <citation type="journal article" date="2022" name="Plant J.">
        <title>Chromosome-level genome of Camellia lanceoleosa provides a valuable resource for understanding genome evolution and self-incompatibility.</title>
        <authorList>
            <person name="Gong W."/>
            <person name="Xiao S."/>
            <person name="Wang L."/>
            <person name="Liao Z."/>
            <person name="Chang Y."/>
            <person name="Mo W."/>
            <person name="Hu G."/>
            <person name="Li W."/>
            <person name="Zhao G."/>
            <person name="Zhu H."/>
            <person name="Hu X."/>
            <person name="Ji K."/>
            <person name="Xiang X."/>
            <person name="Song Q."/>
            <person name="Yuan D."/>
            <person name="Jin S."/>
            <person name="Zhang L."/>
        </authorList>
    </citation>
    <scope>NUCLEOTIDE SEQUENCE [LARGE SCALE GENOMIC DNA]</scope>
    <source>
        <strain evidence="1">SQ_2022a</strain>
    </source>
</reference>
<keyword evidence="2" id="KW-1185">Reference proteome</keyword>
<gene>
    <name evidence="1" type="ORF">LOK49_LG06G02199</name>
</gene>
<sequence>MESMFIEKRTSSPGEEEKSHQWKREDQLLLGSALHLQVSIGCCISGYRIELQGLEETVLLNKMAASGGTQQSFRKALGALKDSTKYLEVMPATSSRR</sequence>
<organism evidence="1 2">
    <name type="scientific">Camellia lanceoleosa</name>
    <dbReference type="NCBI Taxonomy" id="1840588"/>
    <lineage>
        <taxon>Eukaryota</taxon>
        <taxon>Viridiplantae</taxon>
        <taxon>Streptophyta</taxon>
        <taxon>Embryophyta</taxon>
        <taxon>Tracheophyta</taxon>
        <taxon>Spermatophyta</taxon>
        <taxon>Magnoliopsida</taxon>
        <taxon>eudicotyledons</taxon>
        <taxon>Gunneridae</taxon>
        <taxon>Pentapetalae</taxon>
        <taxon>asterids</taxon>
        <taxon>Ericales</taxon>
        <taxon>Theaceae</taxon>
        <taxon>Camellia</taxon>
    </lineage>
</organism>
<comment type="caution">
    <text evidence="1">The sequence shown here is derived from an EMBL/GenBank/DDBJ whole genome shotgun (WGS) entry which is preliminary data.</text>
</comment>